<dbReference type="Proteomes" id="UP001208017">
    <property type="component" value="Unassembled WGS sequence"/>
</dbReference>
<dbReference type="SUPFAM" id="SSF140453">
    <property type="entry name" value="EsxAB dimer-like"/>
    <property type="match status" value="1"/>
</dbReference>
<gene>
    <name evidence="1" type="ORF">OS242_04965</name>
</gene>
<evidence type="ECO:0000313" key="2">
    <source>
        <dbReference type="Proteomes" id="UP001208017"/>
    </source>
</evidence>
<name>A0ABT3WXC3_9BACL</name>
<organism evidence="1 2">
    <name type="scientific">Tumebacillus lacus</name>
    <dbReference type="NCBI Taxonomy" id="2995335"/>
    <lineage>
        <taxon>Bacteria</taxon>
        <taxon>Bacillati</taxon>
        <taxon>Bacillota</taxon>
        <taxon>Bacilli</taxon>
        <taxon>Bacillales</taxon>
        <taxon>Alicyclobacillaceae</taxon>
        <taxon>Tumebacillus</taxon>
    </lineage>
</organism>
<sequence>MITADPHALRYGANRFAAAAQEMQRNADRLMEATNSARIGQEGWSGEGAQSFQLRSERLAADVKQASNAFSSVANTLSRFAMRMERVLELRLRADRLDQQAFEYSDDTLDSIHTRQHIRHQAAQLRHQADSEAGIADSQASAEFQMIAKMIPATLIPGADTSVPLLDGLPKHWQDYYRRHPELLDEEKVAPKLTMGSFKRADEVGVKQYVEEHQHEDPSMLEKIKGFIAGGVDGEKELLIGLISAVSHPIETLKGIAYAVTHPDVVIESLVRKKDEFVSDWQNGNTYGWSKTFHEMIWSVIGLKGAGAGEEGAEVATRVAKSNIELFGNILNPAGKVVLSDGSVIRVSDRVIQSNEELLSFFKRAGEGDSGKLTQNQIDVMVDSIGNSIKNHPLRQEYENSVKELSTKEQELRAQGLSNKEIAGELHQARRDLGLKYKDLTPPDLREYIYEINKGRYGDPLGPTFNSLLEKNMERGLSTEEAYQAIIQSSYRPNPDVDKLLGGFKQWLLKKNGL</sequence>
<proteinExistence type="predicted"/>
<dbReference type="Gene3D" id="1.10.287.1060">
    <property type="entry name" value="ESAT-6-like"/>
    <property type="match status" value="1"/>
</dbReference>
<comment type="caution">
    <text evidence="1">The sequence shown here is derived from an EMBL/GenBank/DDBJ whole genome shotgun (WGS) entry which is preliminary data.</text>
</comment>
<dbReference type="EMBL" id="JAPMLT010000002">
    <property type="protein sequence ID" value="MCX7569304.1"/>
    <property type="molecule type" value="Genomic_DNA"/>
</dbReference>
<evidence type="ECO:0000313" key="1">
    <source>
        <dbReference type="EMBL" id="MCX7569304.1"/>
    </source>
</evidence>
<protein>
    <submittedName>
        <fullName evidence="1">WXG100 family type VII secretion target</fullName>
    </submittedName>
</protein>
<reference evidence="1 2" key="1">
    <citation type="submission" date="2022-11" db="EMBL/GenBank/DDBJ databases">
        <title>Study of microbial diversity in lake waters.</title>
        <authorList>
            <person name="Zhang J."/>
        </authorList>
    </citation>
    <scope>NUCLEOTIDE SEQUENCE [LARGE SCALE GENOMIC DNA]</scope>
    <source>
        <strain evidence="1 2">DT12</strain>
    </source>
</reference>
<accession>A0ABT3WXC3</accession>
<keyword evidence="2" id="KW-1185">Reference proteome</keyword>
<dbReference type="RefSeq" id="WP_267150550.1">
    <property type="nucleotide sequence ID" value="NZ_JAPMLT010000002.1"/>
</dbReference>
<dbReference type="InterPro" id="IPR036689">
    <property type="entry name" value="ESAT-6-like_sf"/>
</dbReference>